<evidence type="ECO:0000256" key="7">
    <source>
        <dbReference type="RuleBase" id="RU079119"/>
    </source>
</evidence>
<dbReference type="InterPro" id="IPR039859">
    <property type="entry name" value="PFA4/ZDH16/20/ERF2-like"/>
</dbReference>
<dbReference type="PROSITE" id="PS50216">
    <property type="entry name" value="DHHC"/>
    <property type="match status" value="1"/>
</dbReference>
<dbReference type="GO" id="GO:0005794">
    <property type="term" value="C:Golgi apparatus"/>
    <property type="evidence" value="ECO:0007669"/>
    <property type="project" value="TreeGrafter"/>
</dbReference>
<dbReference type="GO" id="GO:0016020">
    <property type="term" value="C:membrane"/>
    <property type="evidence" value="ECO:0007669"/>
    <property type="project" value="UniProtKB-SubCell"/>
</dbReference>
<keyword evidence="6 7" id="KW-0012">Acyltransferase</keyword>
<evidence type="ECO:0000259" key="8">
    <source>
        <dbReference type="Pfam" id="PF01529"/>
    </source>
</evidence>
<keyword evidence="10" id="KW-1185">Reference proteome</keyword>
<dbReference type="PANTHER" id="PTHR22883">
    <property type="entry name" value="ZINC FINGER DHHC DOMAIN CONTAINING PROTEIN"/>
    <property type="match status" value="1"/>
</dbReference>
<keyword evidence="2 7" id="KW-0808">Transferase</keyword>
<evidence type="ECO:0000256" key="5">
    <source>
        <dbReference type="ARBA" id="ARBA00023136"/>
    </source>
</evidence>
<keyword evidence="3 7" id="KW-0812">Transmembrane</keyword>
<dbReference type="Proteomes" id="UP000187209">
    <property type="component" value="Unassembled WGS sequence"/>
</dbReference>
<accession>A0A1R2BM72</accession>
<dbReference type="OrthoDB" id="288061at2759"/>
<evidence type="ECO:0000256" key="3">
    <source>
        <dbReference type="ARBA" id="ARBA00022692"/>
    </source>
</evidence>
<comment type="caution">
    <text evidence="9">The sequence shown here is derived from an EMBL/GenBank/DDBJ whole genome shotgun (WGS) entry which is preliminary data.</text>
</comment>
<sequence>MGNNTGRRRNGFDRPLSSSQISSWLLLGLSISISEAVYIPALDFHSKIIFSLFYHTSLISIALFSFLAIYKDPTLSPPDITLNLNTRNAYCSLCKMQVYPNTKHCGQCNRCVDNFDHHCVWFNNCIGNTNYNVFIFAIGSLLVNCFVIIGFGIFLIMKYFIDKEYIEKNLSQAENFEAWFTLLIILMIGAVALAFIIGKLFILHLWLMNKNMRMFDYLILKKKTKCKKVTASNTSMISDNDSQEIPKKNLSFY</sequence>
<dbReference type="EC" id="2.3.1.225" evidence="7"/>
<evidence type="ECO:0000313" key="9">
    <source>
        <dbReference type="EMBL" id="OMJ77872.1"/>
    </source>
</evidence>
<evidence type="ECO:0000313" key="10">
    <source>
        <dbReference type="Proteomes" id="UP000187209"/>
    </source>
</evidence>
<name>A0A1R2BM72_9CILI</name>
<gene>
    <name evidence="9" type="ORF">SteCoe_22433</name>
</gene>
<protein>
    <recommendedName>
        <fullName evidence="7">Palmitoyltransferase</fullName>
        <ecNumber evidence="7">2.3.1.225</ecNumber>
    </recommendedName>
</protein>
<evidence type="ECO:0000256" key="4">
    <source>
        <dbReference type="ARBA" id="ARBA00022989"/>
    </source>
</evidence>
<dbReference type="AlphaFoldDB" id="A0A1R2BM72"/>
<dbReference type="GO" id="GO:0019706">
    <property type="term" value="F:protein-cysteine S-palmitoyltransferase activity"/>
    <property type="evidence" value="ECO:0007669"/>
    <property type="project" value="UniProtKB-EC"/>
</dbReference>
<dbReference type="Pfam" id="PF01529">
    <property type="entry name" value="DHHC"/>
    <property type="match status" value="1"/>
</dbReference>
<feature type="transmembrane region" description="Helical" evidence="7">
    <location>
        <begin position="21"/>
        <end position="42"/>
    </location>
</feature>
<comment type="domain">
    <text evidence="7">The DHHC domain is required for palmitoyltransferase activity.</text>
</comment>
<comment type="subcellular location">
    <subcellularLocation>
        <location evidence="1">Membrane</location>
        <topology evidence="1">Multi-pass membrane protein</topology>
    </subcellularLocation>
</comment>
<evidence type="ECO:0000256" key="6">
    <source>
        <dbReference type="ARBA" id="ARBA00023315"/>
    </source>
</evidence>
<dbReference type="EMBL" id="MPUH01000551">
    <property type="protein sequence ID" value="OMJ77872.1"/>
    <property type="molecule type" value="Genomic_DNA"/>
</dbReference>
<dbReference type="InterPro" id="IPR001594">
    <property type="entry name" value="Palmitoyltrfase_DHHC"/>
</dbReference>
<dbReference type="PANTHER" id="PTHR22883:SF203">
    <property type="entry name" value="PALMITOYLTRANSFERASE"/>
    <property type="match status" value="1"/>
</dbReference>
<evidence type="ECO:0000256" key="1">
    <source>
        <dbReference type="ARBA" id="ARBA00004141"/>
    </source>
</evidence>
<keyword evidence="5 7" id="KW-0472">Membrane</keyword>
<feature type="transmembrane region" description="Helical" evidence="7">
    <location>
        <begin position="180"/>
        <end position="207"/>
    </location>
</feature>
<feature type="transmembrane region" description="Helical" evidence="7">
    <location>
        <begin position="133"/>
        <end position="160"/>
    </location>
</feature>
<feature type="transmembrane region" description="Helical" evidence="7">
    <location>
        <begin position="48"/>
        <end position="70"/>
    </location>
</feature>
<evidence type="ECO:0000256" key="2">
    <source>
        <dbReference type="ARBA" id="ARBA00022679"/>
    </source>
</evidence>
<comment type="catalytic activity">
    <reaction evidence="7">
        <text>L-cysteinyl-[protein] + hexadecanoyl-CoA = S-hexadecanoyl-L-cysteinyl-[protein] + CoA</text>
        <dbReference type="Rhea" id="RHEA:36683"/>
        <dbReference type="Rhea" id="RHEA-COMP:10131"/>
        <dbReference type="Rhea" id="RHEA-COMP:11032"/>
        <dbReference type="ChEBI" id="CHEBI:29950"/>
        <dbReference type="ChEBI" id="CHEBI:57287"/>
        <dbReference type="ChEBI" id="CHEBI:57379"/>
        <dbReference type="ChEBI" id="CHEBI:74151"/>
        <dbReference type="EC" id="2.3.1.225"/>
    </reaction>
</comment>
<reference evidence="9 10" key="1">
    <citation type="submission" date="2016-11" db="EMBL/GenBank/DDBJ databases">
        <title>The macronuclear genome of Stentor coeruleus: a giant cell with tiny introns.</title>
        <authorList>
            <person name="Slabodnick M."/>
            <person name="Ruby J.G."/>
            <person name="Reiff S.B."/>
            <person name="Swart E.C."/>
            <person name="Gosai S."/>
            <person name="Prabakaran S."/>
            <person name="Witkowska E."/>
            <person name="Larue G.E."/>
            <person name="Fisher S."/>
            <person name="Freeman R.M."/>
            <person name="Gunawardena J."/>
            <person name="Chu W."/>
            <person name="Stover N.A."/>
            <person name="Gregory B.D."/>
            <person name="Nowacki M."/>
            <person name="Derisi J."/>
            <person name="Roy S.W."/>
            <person name="Marshall W.F."/>
            <person name="Sood P."/>
        </authorList>
    </citation>
    <scope>NUCLEOTIDE SEQUENCE [LARGE SCALE GENOMIC DNA]</scope>
    <source>
        <strain evidence="9">WM001</strain>
    </source>
</reference>
<organism evidence="9 10">
    <name type="scientific">Stentor coeruleus</name>
    <dbReference type="NCBI Taxonomy" id="5963"/>
    <lineage>
        <taxon>Eukaryota</taxon>
        <taxon>Sar</taxon>
        <taxon>Alveolata</taxon>
        <taxon>Ciliophora</taxon>
        <taxon>Postciliodesmatophora</taxon>
        <taxon>Heterotrichea</taxon>
        <taxon>Heterotrichida</taxon>
        <taxon>Stentoridae</taxon>
        <taxon>Stentor</taxon>
    </lineage>
</organism>
<feature type="domain" description="Palmitoyltransferase DHHC" evidence="8">
    <location>
        <begin position="86"/>
        <end position="215"/>
    </location>
</feature>
<proteinExistence type="inferred from homology"/>
<dbReference type="GO" id="GO:0006612">
    <property type="term" value="P:protein targeting to membrane"/>
    <property type="evidence" value="ECO:0007669"/>
    <property type="project" value="TreeGrafter"/>
</dbReference>
<comment type="similarity">
    <text evidence="7">Belongs to the DHHC palmitoyltransferase family.</text>
</comment>
<dbReference type="GO" id="GO:0005783">
    <property type="term" value="C:endoplasmic reticulum"/>
    <property type="evidence" value="ECO:0007669"/>
    <property type="project" value="TreeGrafter"/>
</dbReference>
<keyword evidence="4 7" id="KW-1133">Transmembrane helix</keyword>